<protein>
    <submittedName>
        <fullName evidence="7">Formimidoylglutamate deiminase</fullName>
        <ecNumber evidence="7">3.5.3.13</ecNumber>
    </submittedName>
</protein>
<dbReference type="NCBIfam" id="TIGR02022">
    <property type="entry name" value="hutF"/>
    <property type="match status" value="1"/>
</dbReference>
<evidence type="ECO:0000259" key="5">
    <source>
        <dbReference type="Pfam" id="PF01979"/>
    </source>
</evidence>
<feature type="domain" description="Amidohydrolase-related" evidence="5">
    <location>
        <begin position="49"/>
        <end position="428"/>
    </location>
</feature>
<dbReference type="SUPFAM" id="SSF51338">
    <property type="entry name" value="Composite domain of metallo-dependent hydrolases"/>
    <property type="match status" value="1"/>
</dbReference>
<dbReference type="PANTHER" id="PTHR11271">
    <property type="entry name" value="GUANINE DEAMINASE"/>
    <property type="match status" value="1"/>
</dbReference>
<dbReference type="RefSeq" id="WP_019951020.1">
    <property type="nucleotide sequence ID" value="NZ_JBHLVX010000051.1"/>
</dbReference>
<dbReference type="InterPro" id="IPR011059">
    <property type="entry name" value="Metal-dep_hydrolase_composite"/>
</dbReference>
<dbReference type="InterPro" id="IPR051607">
    <property type="entry name" value="Metallo-dep_hydrolases"/>
</dbReference>
<organism evidence="7 8">
    <name type="scientific">Kushneria aurantia</name>
    <dbReference type="NCBI Taxonomy" id="504092"/>
    <lineage>
        <taxon>Bacteria</taxon>
        <taxon>Pseudomonadati</taxon>
        <taxon>Pseudomonadota</taxon>
        <taxon>Gammaproteobacteria</taxon>
        <taxon>Oceanospirillales</taxon>
        <taxon>Halomonadaceae</taxon>
        <taxon>Kushneria</taxon>
    </lineage>
</organism>
<evidence type="ECO:0000256" key="1">
    <source>
        <dbReference type="ARBA" id="ARBA00001947"/>
    </source>
</evidence>
<comment type="caution">
    <text evidence="7">The sequence shown here is derived from an EMBL/GenBank/DDBJ whole genome shotgun (WGS) entry which is preliminary data.</text>
</comment>
<dbReference type="Gene3D" id="2.30.40.10">
    <property type="entry name" value="Urease, subunit C, domain 1"/>
    <property type="match status" value="1"/>
</dbReference>
<dbReference type="InterPro" id="IPR006680">
    <property type="entry name" value="Amidohydro-rel"/>
</dbReference>
<dbReference type="NCBIfam" id="NF006682">
    <property type="entry name" value="PRK09229.1-3"/>
    <property type="match status" value="1"/>
</dbReference>
<sequence>MSQDFFASRALLPEGWRRDVRLSVDDAGMIAGVTPDAHAAGAERLHGPLLPGMPNLHSHAFQRAMAGLAEIGSGGTDSFWSWREQMYALVDRLTPEQVAVIARVLQVELLKGGYTQLSEFHYLHHDPQGQPYADPAAMSQAVLAAADASGIALTLLPVLYAHSDFGGRPPGHGQRRFIHEPEAYLRLLAQLAPHCAAHPTRALGMAFHSLRAVTPAEMAAVLAADPVGPRHIHVAEQQREVEACLAWSGKRPVQWLLDNVEVDERWCLIHATHLDNDEVRRLAASGAVVGLCPVTEANLGDGLFAAEAYAAAGGRWGIGSDSQVAVSAAEELRLLEYGQRLTTQRRTVLQDGARRGVGDWLYQSALAGGAQASGQPIGALAVGRRADWVVLDGNNPWLAGSDDAHLLGRWLFGASGAQVRDVMVAGRWQVENGHHRLDEQNHRELGQLLKALSSKA</sequence>
<evidence type="ECO:0000259" key="6">
    <source>
        <dbReference type="Pfam" id="PF22429"/>
    </source>
</evidence>
<dbReference type="Pfam" id="PF22429">
    <property type="entry name" value="HutF_N"/>
    <property type="match status" value="1"/>
</dbReference>
<feature type="domain" description="Formimidoylglutamate deiminase N-terminal" evidence="6">
    <location>
        <begin position="6"/>
        <end position="47"/>
    </location>
</feature>
<dbReference type="EMBL" id="JBHLVX010000051">
    <property type="protein sequence ID" value="MFC0269123.1"/>
    <property type="molecule type" value="Genomic_DNA"/>
</dbReference>
<keyword evidence="4" id="KW-0862">Zinc</keyword>
<keyword evidence="8" id="KW-1185">Reference proteome</keyword>
<keyword evidence="2" id="KW-0479">Metal-binding</keyword>
<dbReference type="PANTHER" id="PTHR11271:SF48">
    <property type="entry name" value="AMIDOHYDROLASE-RELATED DOMAIN-CONTAINING PROTEIN"/>
    <property type="match status" value="1"/>
</dbReference>
<name>A0ABV6G622_9GAMM</name>
<dbReference type="Proteomes" id="UP001589814">
    <property type="component" value="Unassembled WGS sequence"/>
</dbReference>
<evidence type="ECO:0000313" key="7">
    <source>
        <dbReference type="EMBL" id="MFC0269123.1"/>
    </source>
</evidence>
<dbReference type="CDD" id="cd01313">
    <property type="entry name" value="Met_dep_hydrolase_E"/>
    <property type="match status" value="1"/>
</dbReference>
<dbReference type="InterPro" id="IPR055156">
    <property type="entry name" value="HutF-like_N"/>
</dbReference>
<accession>A0ABV6G622</accession>
<dbReference type="SUPFAM" id="SSF51556">
    <property type="entry name" value="Metallo-dependent hydrolases"/>
    <property type="match status" value="1"/>
</dbReference>
<dbReference type="EC" id="3.5.3.13" evidence="7"/>
<dbReference type="GO" id="GO:0050416">
    <property type="term" value="F:formimidoylglutamate deiminase activity"/>
    <property type="evidence" value="ECO:0007669"/>
    <property type="project" value="UniProtKB-EC"/>
</dbReference>
<dbReference type="NCBIfam" id="NF006684">
    <property type="entry name" value="PRK09229.1-5"/>
    <property type="match status" value="1"/>
</dbReference>
<evidence type="ECO:0000256" key="3">
    <source>
        <dbReference type="ARBA" id="ARBA00022801"/>
    </source>
</evidence>
<dbReference type="InterPro" id="IPR010252">
    <property type="entry name" value="HutF"/>
</dbReference>
<reference evidence="7 8" key="1">
    <citation type="submission" date="2024-09" db="EMBL/GenBank/DDBJ databases">
        <authorList>
            <person name="Sun Q."/>
            <person name="Mori K."/>
        </authorList>
    </citation>
    <scope>NUCLEOTIDE SEQUENCE [LARGE SCALE GENOMIC DNA]</scope>
    <source>
        <strain evidence="7 8">CCM 7415</strain>
    </source>
</reference>
<gene>
    <name evidence="7" type="ORF">ACFFHW_14200</name>
</gene>
<evidence type="ECO:0000256" key="4">
    <source>
        <dbReference type="ARBA" id="ARBA00022833"/>
    </source>
</evidence>
<dbReference type="NCBIfam" id="NF006681">
    <property type="entry name" value="PRK09229.1-2"/>
    <property type="match status" value="1"/>
</dbReference>
<evidence type="ECO:0000256" key="2">
    <source>
        <dbReference type="ARBA" id="ARBA00022723"/>
    </source>
</evidence>
<evidence type="ECO:0000313" key="8">
    <source>
        <dbReference type="Proteomes" id="UP001589814"/>
    </source>
</evidence>
<dbReference type="Gene3D" id="3.20.20.140">
    <property type="entry name" value="Metal-dependent hydrolases"/>
    <property type="match status" value="1"/>
</dbReference>
<proteinExistence type="predicted"/>
<comment type="cofactor">
    <cofactor evidence="1">
        <name>Zn(2+)</name>
        <dbReference type="ChEBI" id="CHEBI:29105"/>
    </cofactor>
</comment>
<dbReference type="InterPro" id="IPR032466">
    <property type="entry name" value="Metal_Hydrolase"/>
</dbReference>
<keyword evidence="3 7" id="KW-0378">Hydrolase</keyword>
<dbReference type="Pfam" id="PF01979">
    <property type="entry name" value="Amidohydro_1"/>
    <property type="match status" value="1"/>
</dbReference>